<keyword evidence="7" id="KW-1185">Reference proteome</keyword>
<keyword evidence="3" id="KW-0175">Coiled coil</keyword>
<feature type="compositionally biased region" description="Polar residues" evidence="4">
    <location>
        <begin position="559"/>
        <end position="569"/>
    </location>
</feature>
<gene>
    <name evidence="6" type="ORF">FOMPIDRAFT_1167988</name>
</gene>
<dbReference type="EMBL" id="KE504196">
    <property type="protein sequence ID" value="EPS96003.1"/>
    <property type="molecule type" value="Genomic_DNA"/>
</dbReference>
<feature type="compositionally biased region" description="Basic and acidic residues" evidence="4">
    <location>
        <begin position="514"/>
        <end position="523"/>
    </location>
</feature>
<name>S8DXZ2_FOMSC</name>
<evidence type="ECO:0000313" key="7">
    <source>
        <dbReference type="Proteomes" id="UP000015241"/>
    </source>
</evidence>
<dbReference type="GO" id="GO:0005634">
    <property type="term" value="C:nucleus"/>
    <property type="evidence" value="ECO:0007669"/>
    <property type="project" value="UniProtKB-SubCell"/>
</dbReference>
<comment type="subcellular location">
    <subcellularLocation>
        <location evidence="1">Nucleus</location>
    </subcellularLocation>
</comment>
<evidence type="ECO:0000259" key="5">
    <source>
        <dbReference type="Pfam" id="PF24245"/>
    </source>
</evidence>
<organism evidence="6 7">
    <name type="scientific">Fomitopsis schrenkii</name>
    <name type="common">Brown rot fungus</name>
    <dbReference type="NCBI Taxonomy" id="2126942"/>
    <lineage>
        <taxon>Eukaryota</taxon>
        <taxon>Fungi</taxon>
        <taxon>Dikarya</taxon>
        <taxon>Basidiomycota</taxon>
        <taxon>Agaricomycotina</taxon>
        <taxon>Agaricomycetes</taxon>
        <taxon>Polyporales</taxon>
        <taxon>Fomitopsis</taxon>
    </lineage>
</organism>
<feature type="region of interest" description="Disordered" evidence="4">
    <location>
        <begin position="1"/>
        <end position="21"/>
    </location>
</feature>
<dbReference type="InterPro" id="IPR056513">
    <property type="entry name" value="INO80F"/>
</dbReference>
<evidence type="ECO:0000313" key="6">
    <source>
        <dbReference type="EMBL" id="EPS96003.1"/>
    </source>
</evidence>
<dbReference type="STRING" id="743788.S8DXZ2"/>
<evidence type="ECO:0000256" key="4">
    <source>
        <dbReference type="SAM" id="MobiDB-lite"/>
    </source>
</evidence>
<evidence type="ECO:0000256" key="1">
    <source>
        <dbReference type="ARBA" id="ARBA00004123"/>
    </source>
</evidence>
<feature type="compositionally biased region" description="Basic residues" evidence="4">
    <location>
        <begin position="253"/>
        <end position="272"/>
    </location>
</feature>
<protein>
    <recommendedName>
        <fullName evidence="5">INO80 complex subunit F domain-containing protein</fullName>
    </recommendedName>
</protein>
<dbReference type="Pfam" id="PF24245">
    <property type="entry name" value="INO80F"/>
    <property type="match status" value="1"/>
</dbReference>
<proteinExistence type="predicted"/>
<dbReference type="InParanoid" id="S8DXZ2"/>
<dbReference type="eggNOG" id="ENOG502SCA1">
    <property type="taxonomic scope" value="Eukaryota"/>
</dbReference>
<dbReference type="HOGENOM" id="CLU_504437_0_0_1"/>
<keyword evidence="2" id="KW-0539">Nucleus</keyword>
<feature type="region of interest" description="Disordered" evidence="4">
    <location>
        <begin position="436"/>
        <end position="581"/>
    </location>
</feature>
<evidence type="ECO:0000256" key="2">
    <source>
        <dbReference type="ARBA" id="ARBA00023242"/>
    </source>
</evidence>
<reference evidence="6 7" key="1">
    <citation type="journal article" date="2012" name="Science">
        <title>The Paleozoic origin of enzymatic lignin decomposition reconstructed from 31 fungal genomes.</title>
        <authorList>
            <person name="Floudas D."/>
            <person name="Binder M."/>
            <person name="Riley R."/>
            <person name="Barry K."/>
            <person name="Blanchette R.A."/>
            <person name="Henrissat B."/>
            <person name="Martinez A.T."/>
            <person name="Otillar R."/>
            <person name="Spatafora J.W."/>
            <person name="Yadav J.S."/>
            <person name="Aerts A."/>
            <person name="Benoit I."/>
            <person name="Boyd A."/>
            <person name="Carlson A."/>
            <person name="Copeland A."/>
            <person name="Coutinho P.M."/>
            <person name="de Vries R.P."/>
            <person name="Ferreira P."/>
            <person name="Findley K."/>
            <person name="Foster B."/>
            <person name="Gaskell J."/>
            <person name="Glotzer D."/>
            <person name="Gorecki P."/>
            <person name="Heitman J."/>
            <person name="Hesse C."/>
            <person name="Hori C."/>
            <person name="Igarashi K."/>
            <person name="Jurgens J.A."/>
            <person name="Kallen N."/>
            <person name="Kersten P."/>
            <person name="Kohler A."/>
            <person name="Kuees U."/>
            <person name="Kumar T.K.A."/>
            <person name="Kuo A."/>
            <person name="LaButti K."/>
            <person name="Larrondo L.F."/>
            <person name="Lindquist E."/>
            <person name="Ling A."/>
            <person name="Lombard V."/>
            <person name="Lucas S."/>
            <person name="Lundell T."/>
            <person name="Martin R."/>
            <person name="McLaughlin D.J."/>
            <person name="Morgenstern I."/>
            <person name="Morin E."/>
            <person name="Murat C."/>
            <person name="Nagy L.G."/>
            <person name="Nolan M."/>
            <person name="Ohm R.A."/>
            <person name="Patyshakuliyeva A."/>
            <person name="Rokas A."/>
            <person name="Ruiz-Duenas F.J."/>
            <person name="Sabat G."/>
            <person name="Salamov A."/>
            <person name="Samejima M."/>
            <person name="Schmutz J."/>
            <person name="Slot J.C."/>
            <person name="St John F."/>
            <person name="Stenlid J."/>
            <person name="Sun H."/>
            <person name="Sun S."/>
            <person name="Syed K."/>
            <person name="Tsang A."/>
            <person name="Wiebenga A."/>
            <person name="Young D."/>
            <person name="Pisabarro A."/>
            <person name="Eastwood D.C."/>
            <person name="Martin F."/>
            <person name="Cullen D."/>
            <person name="Grigoriev I.V."/>
            <person name="Hibbett D.S."/>
        </authorList>
    </citation>
    <scope>NUCLEOTIDE SEQUENCE</scope>
    <source>
        <strain evidence="7">FP-58527</strain>
    </source>
</reference>
<feature type="region of interest" description="Disordered" evidence="4">
    <location>
        <begin position="228"/>
        <end position="377"/>
    </location>
</feature>
<feature type="compositionally biased region" description="Low complexity" evidence="4">
    <location>
        <begin position="343"/>
        <end position="354"/>
    </location>
</feature>
<feature type="compositionally biased region" description="Low complexity" evidence="4">
    <location>
        <begin position="497"/>
        <end position="506"/>
    </location>
</feature>
<feature type="compositionally biased region" description="Basic and acidic residues" evidence="4">
    <location>
        <begin position="486"/>
        <end position="496"/>
    </location>
</feature>
<accession>S8DXZ2</accession>
<feature type="compositionally biased region" description="Polar residues" evidence="4">
    <location>
        <begin position="273"/>
        <end position="287"/>
    </location>
</feature>
<feature type="domain" description="INO80 complex subunit F" evidence="5">
    <location>
        <begin position="62"/>
        <end position="108"/>
    </location>
</feature>
<sequence>MSRHPSPGPSYSHALPSQHSQPMELNSLYHSPAVLANPAFQAKMRAKNYPGGITASVEDAKYHAKYKDLKRTVKEIEADNDRLYFKLLLAKKNIRRMNLERAILYERLAAVPPTPGRHMQELPSEQDPMFHQQPPLPPEHSPFIDPNDPAIAEYMRTRPDARMVLSHDGRVVAIEDILPHPPPGQEARPVQPPHGIPLVYGFKHDSGPGYDSERQMPPMPPMIPGIPANTEGSRDVAPPINDHHSGAYLGAHAHGHVHQQSHPHGGSSHHSRSNSTRPDLDSLNSNRIEVVPQGPSIHGRSPPMASVEVHNDRSRRHDVHELTHAHGHQLPHPHVQVPAHNMPTSPHSHSPASTRGSDRSSGRIHNHQRVGPGANIHRERDLTKEEVERIEYAREMERLEEQERERHLAYRQRLEAEELEEEARLAYMRDNGRVAPAMAHGDSRSGSPTSGPGNGGSRVPSRPDSGQSVQYDAERARPRVSNLLGIEREPAYDERASGGAARGNAGDIPAPSAEARRRYRGEMEANEEYGSDIRSPGEAARIPSAQGNTLPDGGAAKGRSSTDAANANGSEAADDRMDEGP</sequence>
<dbReference type="Proteomes" id="UP000015241">
    <property type="component" value="Unassembled WGS sequence"/>
</dbReference>
<feature type="coiled-coil region" evidence="3">
    <location>
        <begin position="382"/>
        <end position="419"/>
    </location>
</feature>
<dbReference type="OrthoDB" id="10070927at2759"/>
<evidence type="ECO:0000256" key="3">
    <source>
        <dbReference type="SAM" id="Coils"/>
    </source>
</evidence>
<dbReference type="AlphaFoldDB" id="S8DXZ2"/>